<sequence>MTDEAFEHFHKDGSLWAKGTLRDGEQHGYWEFFRKDGTRLRSGHFERGVQVGEWTTYDKDGAPYKVTRMKPKP</sequence>
<dbReference type="Gene3D" id="2.20.110.10">
    <property type="entry name" value="Histone H3 K4-specific methyltransferase SET7/9 N-terminal domain"/>
    <property type="match status" value="1"/>
</dbReference>
<gene>
    <name evidence="1" type="ORF">RB2654_17491</name>
</gene>
<dbReference type="RefSeq" id="WP_008333966.1">
    <property type="nucleotide sequence ID" value="NZ_CH902578.1"/>
</dbReference>
<dbReference type="SUPFAM" id="SSF82185">
    <property type="entry name" value="Histone H3 K4-specific methyltransferase SET7/9 N-terminal domain"/>
    <property type="match status" value="1"/>
</dbReference>
<dbReference type="eggNOG" id="COG2849">
    <property type="taxonomic scope" value="Bacteria"/>
</dbReference>
<dbReference type="HOGENOM" id="CLU_167551_1_0_5"/>
<dbReference type="Proteomes" id="UP000002931">
    <property type="component" value="Unassembled WGS sequence"/>
</dbReference>
<dbReference type="EMBL" id="AAMT01000002">
    <property type="protein sequence ID" value="EAQ14486.1"/>
    <property type="molecule type" value="Genomic_DNA"/>
</dbReference>
<keyword evidence="2" id="KW-1185">Reference proteome</keyword>
<evidence type="ECO:0000313" key="1">
    <source>
        <dbReference type="EMBL" id="EAQ14486.1"/>
    </source>
</evidence>
<evidence type="ECO:0000313" key="2">
    <source>
        <dbReference type="Proteomes" id="UP000002931"/>
    </source>
</evidence>
<evidence type="ECO:0008006" key="3">
    <source>
        <dbReference type="Google" id="ProtNLM"/>
    </source>
</evidence>
<protein>
    <recommendedName>
        <fullName evidence="3">MORN repeat variant</fullName>
    </recommendedName>
</protein>
<reference evidence="1 2" key="1">
    <citation type="journal article" date="2010" name="J. Bacteriol.">
        <title>Genome sequences of Pelagibaca bermudensis HTCC2601T and Maritimibacter alkaliphilus HTCC2654T, the type strains of two marine Roseobacter genera.</title>
        <authorList>
            <person name="Thrash J.C."/>
            <person name="Cho J.C."/>
            <person name="Ferriera S."/>
            <person name="Johnson J."/>
            <person name="Vergin K.L."/>
            <person name="Giovannoni S.J."/>
        </authorList>
    </citation>
    <scope>NUCLEOTIDE SEQUENCE [LARGE SCALE GENOMIC DNA]</scope>
    <source>
        <strain evidence="1 2">HTCC2654</strain>
    </source>
</reference>
<accession>A3VC03</accession>
<name>A3VC03_9RHOB</name>
<dbReference type="AlphaFoldDB" id="A3VC03"/>
<dbReference type="STRING" id="314271.RB2654_17491"/>
<dbReference type="OrthoDB" id="8854536at2"/>
<organism evidence="1 2">
    <name type="scientific">Maritimibacter alkaliphilus HTCC2654</name>
    <dbReference type="NCBI Taxonomy" id="314271"/>
    <lineage>
        <taxon>Bacteria</taxon>
        <taxon>Pseudomonadati</taxon>
        <taxon>Pseudomonadota</taxon>
        <taxon>Alphaproteobacteria</taxon>
        <taxon>Rhodobacterales</taxon>
        <taxon>Roseobacteraceae</taxon>
        <taxon>Maritimibacter</taxon>
    </lineage>
</organism>
<comment type="caution">
    <text evidence="1">The sequence shown here is derived from an EMBL/GenBank/DDBJ whole genome shotgun (WGS) entry which is preliminary data.</text>
</comment>
<proteinExistence type="predicted"/>